<evidence type="ECO:0000313" key="4">
    <source>
        <dbReference type="Proteomes" id="UP000196027"/>
    </source>
</evidence>
<evidence type="ECO:0000256" key="2">
    <source>
        <dbReference type="SAM" id="SignalP"/>
    </source>
</evidence>
<feature type="signal peptide" evidence="2">
    <location>
        <begin position="1"/>
        <end position="17"/>
    </location>
</feature>
<name>A0A1Y0I8Y3_9GAMM</name>
<accession>A0A1Y0I8Y3</accession>
<keyword evidence="3" id="KW-0449">Lipoprotein</keyword>
<evidence type="ECO:0000256" key="1">
    <source>
        <dbReference type="SAM" id="MobiDB-lite"/>
    </source>
</evidence>
<dbReference type="AlphaFoldDB" id="A0A1Y0I8Y3"/>
<dbReference type="PROSITE" id="PS51257">
    <property type="entry name" value="PROKAR_LIPOPROTEIN"/>
    <property type="match status" value="1"/>
</dbReference>
<feature type="region of interest" description="Disordered" evidence="1">
    <location>
        <begin position="20"/>
        <end position="41"/>
    </location>
</feature>
<feature type="chain" id="PRO_5012055942" evidence="2">
    <location>
        <begin position="18"/>
        <end position="634"/>
    </location>
</feature>
<keyword evidence="4" id="KW-1185">Reference proteome</keyword>
<organism evidence="3 4">
    <name type="scientific">Oleiphilus messinensis</name>
    <dbReference type="NCBI Taxonomy" id="141451"/>
    <lineage>
        <taxon>Bacteria</taxon>
        <taxon>Pseudomonadati</taxon>
        <taxon>Pseudomonadota</taxon>
        <taxon>Gammaproteobacteria</taxon>
        <taxon>Oceanospirillales</taxon>
        <taxon>Oleiphilaceae</taxon>
        <taxon>Oleiphilus</taxon>
    </lineage>
</organism>
<sequence>MKYIIAVLFALSLSACGGGSGGASEPGPDPDPRPIPPDPPSADYHVYAPETPKAGERVAIAVYSDRKTIDSIVWSQATGSSVSILSETRKLISFVLPEAGFYSFTAELAFTDGSSSTEIIELNAETESRDQLDLVSDKVVLMGQTLTVRAQSMSGKPLLNPQWEQTSGPEVDVEYSSDSLKFATPAVSKDTLFTFTLTADTSTDQDLQDSVTVLVEPAVAFNSQSAWFKNRVTTTSAFNTSSEYANILANCVYSNSLTSSTNCSFQTLPLLAQQSSTITIADVMDRVVVSHQWMGEEFRNFLEYIDFHTDFSNLFGSVTAIVIADDINQSFFSSSTGAIYIDPHLLGLTPEQRATIVQQVDIRTTYGSGLQFGIYSRYTKDNQRVGQRISETSQDQYSVEDISYALQRLLYHELAHANDYFPADMIGSFAFNESPLSVAQNRRNKIELSSDLLVSTFPLANSYMKSLADVSFGNDQGQAVEPNSYQKSLTKEDVALAYQQDGANAYYSYTNSREDFAMLFEELMMQLRHGVKRDTAVADKESPYYIAWGQRGRISDTAVKSRAQLVFSKIRPDLDTEIQIAFLEPVTELQAGSAWFDTIEQDAQKIQAFSRSTTTSEHISEPVIGHPHPLNVPE</sequence>
<dbReference type="RefSeq" id="WP_087461664.1">
    <property type="nucleotide sequence ID" value="NZ_CP021425.1"/>
</dbReference>
<dbReference type="Gene3D" id="2.60.40.3010">
    <property type="match status" value="1"/>
</dbReference>
<feature type="compositionally biased region" description="Pro residues" evidence="1">
    <location>
        <begin position="27"/>
        <end position="40"/>
    </location>
</feature>
<dbReference type="EMBL" id="CP021425">
    <property type="protein sequence ID" value="ARU56700.1"/>
    <property type="molecule type" value="Genomic_DNA"/>
</dbReference>
<protein>
    <submittedName>
        <fullName evidence="3">Lipoprotein</fullName>
    </submittedName>
</protein>
<proteinExistence type="predicted"/>
<dbReference type="Proteomes" id="UP000196027">
    <property type="component" value="Chromosome"/>
</dbReference>
<dbReference type="OrthoDB" id="5803286at2"/>
<dbReference type="KEGG" id="ome:OLMES_2650"/>
<evidence type="ECO:0000313" key="3">
    <source>
        <dbReference type="EMBL" id="ARU56700.1"/>
    </source>
</evidence>
<keyword evidence="2" id="KW-0732">Signal</keyword>
<reference evidence="3 4" key="1">
    <citation type="submission" date="2017-05" db="EMBL/GenBank/DDBJ databases">
        <title>Genomic insights into alkan degradation activity of Oleiphilus messinensis.</title>
        <authorList>
            <person name="Kozyavkin S.A."/>
            <person name="Slesarev A.I."/>
            <person name="Golyshin P.N."/>
            <person name="Korzhenkov A."/>
            <person name="Golyshina O.N."/>
            <person name="Toshchakov S.V."/>
        </authorList>
    </citation>
    <scope>NUCLEOTIDE SEQUENCE [LARGE SCALE GENOMIC DNA]</scope>
    <source>
        <strain evidence="3 4">ME102</strain>
    </source>
</reference>
<gene>
    <name evidence="3" type="ORF">OLMES_2650</name>
</gene>